<dbReference type="EMBL" id="CAKMMG010000001">
    <property type="protein sequence ID" value="CAH1191645.1"/>
    <property type="molecule type" value="Genomic_DNA"/>
</dbReference>
<feature type="domain" description="AraC effector-binding" evidence="1">
    <location>
        <begin position="1"/>
        <end position="160"/>
    </location>
</feature>
<evidence type="ECO:0000313" key="2">
    <source>
        <dbReference type="EMBL" id="CAH1191645.1"/>
    </source>
</evidence>
<dbReference type="Proteomes" id="UP000838324">
    <property type="component" value="Unassembled WGS sequence"/>
</dbReference>
<gene>
    <name evidence="2" type="ORF">PAECIP111892_00695</name>
</gene>
<keyword evidence="3" id="KW-1185">Reference proteome</keyword>
<sequence>MITFTTHKQKLMLTGVAVRTTNAEEAGTDGRLPKLWETYFQSNLPSLPGIRDPHYIYALYTDYESDANGAYTTLIGHEINDARAQDDNNLEVMRIPESKYLVFKTRKGPVYEVVAEAWQEIWDYFKDSPEVRTYTGDFELYDTRKYDPANLEIEIYIAIK</sequence>
<dbReference type="RefSeq" id="WP_236329792.1">
    <property type="nucleotide sequence ID" value="NZ_CAKMMG010000001.1"/>
</dbReference>
<accession>A0ABM9BQY9</accession>
<dbReference type="InterPro" id="IPR053182">
    <property type="entry name" value="YobU-like_regulator"/>
</dbReference>
<dbReference type="PANTHER" id="PTHR36444">
    <property type="entry name" value="TRANSCRIPTIONAL REGULATOR PROTEIN YOBU-RELATED"/>
    <property type="match status" value="1"/>
</dbReference>
<dbReference type="InterPro" id="IPR029441">
    <property type="entry name" value="Cass2"/>
</dbReference>
<protein>
    <recommendedName>
        <fullName evidence="1">AraC effector-binding domain-containing protein</fullName>
    </recommendedName>
</protein>
<comment type="caution">
    <text evidence="2">The sequence shown here is derived from an EMBL/GenBank/DDBJ whole genome shotgun (WGS) entry which is preliminary data.</text>
</comment>
<evidence type="ECO:0000313" key="3">
    <source>
        <dbReference type="Proteomes" id="UP000838324"/>
    </source>
</evidence>
<evidence type="ECO:0000259" key="1">
    <source>
        <dbReference type="SMART" id="SM00871"/>
    </source>
</evidence>
<dbReference type="InterPro" id="IPR010499">
    <property type="entry name" value="AraC_E-bd"/>
</dbReference>
<dbReference type="PANTHER" id="PTHR36444:SF2">
    <property type="entry name" value="TRANSCRIPTIONAL REGULATOR PROTEIN YOBU-RELATED"/>
    <property type="match status" value="1"/>
</dbReference>
<proteinExistence type="predicted"/>
<name>A0ABM9BQY9_9BACL</name>
<dbReference type="SUPFAM" id="SSF55136">
    <property type="entry name" value="Probable bacterial effector-binding domain"/>
    <property type="match status" value="1"/>
</dbReference>
<dbReference type="Pfam" id="PF14526">
    <property type="entry name" value="Cass2"/>
    <property type="match status" value="1"/>
</dbReference>
<dbReference type="InterPro" id="IPR011256">
    <property type="entry name" value="Reg_factor_effector_dom_sf"/>
</dbReference>
<dbReference type="SMART" id="SM00871">
    <property type="entry name" value="AraC_E_bind"/>
    <property type="match status" value="1"/>
</dbReference>
<organism evidence="2 3">
    <name type="scientific">Paenibacillus auburnensis</name>
    <dbReference type="NCBI Taxonomy" id="2905649"/>
    <lineage>
        <taxon>Bacteria</taxon>
        <taxon>Bacillati</taxon>
        <taxon>Bacillota</taxon>
        <taxon>Bacilli</taxon>
        <taxon>Bacillales</taxon>
        <taxon>Paenibacillaceae</taxon>
        <taxon>Paenibacillus</taxon>
    </lineage>
</organism>
<dbReference type="Gene3D" id="3.20.80.10">
    <property type="entry name" value="Regulatory factor, effector binding domain"/>
    <property type="match status" value="1"/>
</dbReference>
<reference evidence="2" key="1">
    <citation type="submission" date="2022-01" db="EMBL/GenBank/DDBJ databases">
        <authorList>
            <person name="Criscuolo A."/>
        </authorList>
    </citation>
    <scope>NUCLEOTIDE SEQUENCE</scope>
    <source>
        <strain evidence="2">CIP111892</strain>
    </source>
</reference>